<gene>
    <name evidence="8" type="ORF">BN7_2792</name>
</gene>
<dbReference type="EMBL" id="CAIF01000072">
    <property type="protein sequence ID" value="CCH43245.1"/>
    <property type="molecule type" value="Genomic_DNA"/>
</dbReference>
<dbReference type="InterPro" id="IPR009542">
    <property type="entry name" value="Spc1/SPCS1"/>
</dbReference>
<dbReference type="HOGENOM" id="CLU_134505_2_0_1"/>
<dbReference type="eggNOG" id="KOG4112">
    <property type="taxonomic scope" value="Eukaryota"/>
</dbReference>
<dbReference type="Proteomes" id="UP000009328">
    <property type="component" value="Unassembled WGS sequence"/>
</dbReference>
<accession>K0KDR0</accession>
<reference evidence="8 9" key="1">
    <citation type="journal article" date="2012" name="Eukaryot. Cell">
        <title>Draft genome sequence of Wickerhamomyces ciferrii NRRL Y-1031 F-60-10.</title>
        <authorList>
            <person name="Schneider J."/>
            <person name="Andrea H."/>
            <person name="Blom J."/>
            <person name="Jaenicke S."/>
            <person name="Ruckert C."/>
            <person name="Schorsch C."/>
            <person name="Szczepanowski R."/>
            <person name="Farwick M."/>
            <person name="Goesmann A."/>
            <person name="Puhler A."/>
            <person name="Schaffer S."/>
            <person name="Tauch A."/>
            <person name="Kohler T."/>
            <person name="Brinkrolf K."/>
        </authorList>
    </citation>
    <scope>NUCLEOTIDE SEQUENCE [LARGE SCALE GENOMIC DNA]</scope>
    <source>
        <strain evidence="9">ATCC 14091 / BCRC 22168 / CBS 111 / JCM 3599 / NBRC 0793 / NRRL Y-1031 F-60-10</strain>
    </source>
</reference>
<evidence type="ECO:0000256" key="1">
    <source>
        <dbReference type="ARBA" id="ARBA00004477"/>
    </source>
</evidence>
<comment type="caution">
    <text evidence="8">The sequence shown here is derived from an EMBL/GenBank/DDBJ whole genome shotgun (WGS) entry which is preliminary data.</text>
</comment>
<organism evidence="8 9">
    <name type="scientific">Wickerhamomyces ciferrii (strain ATCC 14091 / BCRC 22168 / CBS 111 / JCM 3599 / NBRC 0793 / NRRL Y-1031 F-60-10)</name>
    <name type="common">Yeast</name>
    <name type="synonym">Pichia ciferrii</name>
    <dbReference type="NCBI Taxonomy" id="1206466"/>
    <lineage>
        <taxon>Eukaryota</taxon>
        <taxon>Fungi</taxon>
        <taxon>Dikarya</taxon>
        <taxon>Ascomycota</taxon>
        <taxon>Saccharomycotina</taxon>
        <taxon>Saccharomycetes</taxon>
        <taxon>Phaffomycetales</taxon>
        <taxon>Wickerhamomycetaceae</taxon>
        <taxon>Wickerhamomyces</taxon>
    </lineage>
</organism>
<dbReference type="AlphaFoldDB" id="K0KDR0"/>
<keyword evidence="3 7" id="KW-0812">Transmembrane</keyword>
<dbReference type="Pfam" id="PF06645">
    <property type="entry name" value="SPC12"/>
    <property type="match status" value="1"/>
</dbReference>
<evidence type="ECO:0000256" key="3">
    <source>
        <dbReference type="ARBA" id="ARBA00022692"/>
    </source>
</evidence>
<keyword evidence="9" id="KW-1185">Reference proteome</keyword>
<dbReference type="GO" id="GO:0005787">
    <property type="term" value="C:signal peptidase complex"/>
    <property type="evidence" value="ECO:0007669"/>
    <property type="project" value="InterPro"/>
</dbReference>
<evidence type="ECO:0000313" key="8">
    <source>
        <dbReference type="EMBL" id="CCH43245.1"/>
    </source>
</evidence>
<feature type="transmembrane region" description="Helical" evidence="7">
    <location>
        <begin position="52"/>
        <end position="71"/>
    </location>
</feature>
<keyword evidence="6 7" id="KW-0472">Membrane</keyword>
<evidence type="ECO:0000256" key="2">
    <source>
        <dbReference type="ARBA" id="ARBA00005245"/>
    </source>
</evidence>
<proteinExistence type="inferred from homology"/>
<feature type="transmembrane region" description="Helical" evidence="7">
    <location>
        <begin position="27"/>
        <end position="45"/>
    </location>
</feature>
<dbReference type="FunCoup" id="K0KDR0">
    <property type="interactions" value="156"/>
</dbReference>
<comment type="similarity">
    <text evidence="2">Belongs to the SPCS1 family.</text>
</comment>
<keyword evidence="5 7" id="KW-1133">Transmembrane helix</keyword>
<dbReference type="STRING" id="1206466.K0KDR0"/>
<sequence length="88" mass="9659">MDELLDTIRGVLDGPIDFKSQKFTEDISYKLLIVGAILSSLAGFVAQDIKVLLVFSGLTILVTLGIVIPPYPGYNTENIEWYSPKIGN</sequence>
<comment type="subcellular location">
    <subcellularLocation>
        <location evidence="1">Endoplasmic reticulum membrane</location>
        <topology evidence="1">Multi-pass membrane protein</topology>
    </subcellularLocation>
</comment>
<evidence type="ECO:0000313" key="9">
    <source>
        <dbReference type="Proteomes" id="UP000009328"/>
    </source>
</evidence>
<dbReference type="GO" id="GO:0006465">
    <property type="term" value="P:signal peptide processing"/>
    <property type="evidence" value="ECO:0007669"/>
    <property type="project" value="InterPro"/>
</dbReference>
<protein>
    <submittedName>
        <fullName evidence="8">Signal peptidase complex subunit SPC1</fullName>
    </submittedName>
</protein>
<evidence type="ECO:0000256" key="6">
    <source>
        <dbReference type="ARBA" id="ARBA00023136"/>
    </source>
</evidence>
<evidence type="ECO:0000256" key="4">
    <source>
        <dbReference type="ARBA" id="ARBA00022824"/>
    </source>
</evidence>
<evidence type="ECO:0000256" key="7">
    <source>
        <dbReference type="SAM" id="Phobius"/>
    </source>
</evidence>
<keyword evidence="4" id="KW-0256">Endoplasmic reticulum</keyword>
<name>K0KDR0_WICCF</name>
<evidence type="ECO:0000256" key="5">
    <source>
        <dbReference type="ARBA" id="ARBA00022989"/>
    </source>
</evidence>
<dbReference type="InParanoid" id="K0KDR0"/>